<evidence type="ECO:0000256" key="2">
    <source>
        <dbReference type="ARBA" id="ARBA00004941"/>
    </source>
</evidence>
<dbReference type="PRINTS" id="PR00145">
    <property type="entry name" value="ARGSUCLYASE"/>
</dbReference>
<dbReference type="InterPro" id="IPR008948">
    <property type="entry name" value="L-Aspartase-like"/>
</dbReference>
<dbReference type="Gene3D" id="1.10.40.30">
    <property type="entry name" value="Fumarase/aspartase (C-terminal domain)"/>
    <property type="match status" value="1"/>
</dbReference>
<organism evidence="8 9">
    <name type="scientific">Marinihelvus fidelis</name>
    <dbReference type="NCBI Taxonomy" id="2613842"/>
    <lineage>
        <taxon>Bacteria</taxon>
        <taxon>Pseudomonadati</taxon>
        <taxon>Pseudomonadota</taxon>
        <taxon>Gammaproteobacteria</taxon>
        <taxon>Chromatiales</taxon>
        <taxon>Wenzhouxiangellaceae</taxon>
        <taxon>Marinihelvus</taxon>
    </lineage>
</organism>
<dbReference type="InterPro" id="IPR024083">
    <property type="entry name" value="Fumarase/histidase_N"/>
</dbReference>
<dbReference type="PANTHER" id="PTHR43814">
    <property type="entry name" value="ARGININOSUCCINATE LYASE"/>
    <property type="match status" value="1"/>
</dbReference>
<dbReference type="EMBL" id="VYXP01000007">
    <property type="protein sequence ID" value="KAA9130444.1"/>
    <property type="molecule type" value="Genomic_DNA"/>
</dbReference>
<dbReference type="Gene3D" id="1.10.275.10">
    <property type="entry name" value="Fumarase/aspartase (N-terminal domain)"/>
    <property type="match status" value="1"/>
</dbReference>
<dbReference type="InterPro" id="IPR022761">
    <property type="entry name" value="Fumarate_lyase_N"/>
</dbReference>
<name>A0A5N0T7G5_9GAMM</name>
<dbReference type="PANTHER" id="PTHR43814:SF1">
    <property type="entry name" value="ARGININOSUCCINATE LYASE"/>
    <property type="match status" value="1"/>
</dbReference>
<dbReference type="Gene3D" id="1.20.200.10">
    <property type="entry name" value="Fumarase/aspartase (Central domain)"/>
    <property type="match status" value="1"/>
</dbReference>
<comment type="similarity">
    <text evidence="3">In the N-terminal section; belongs to the lyase 1 family. Argininosuccinate lyase subfamily.</text>
</comment>
<keyword evidence="6 8" id="KW-0456">Lyase</keyword>
<keyword evidence="9" id="KW-1185">Reference proteome</keyword>
<dbReference type="InterPro" id="IPR020557">
    <property type="entry name" value="Fumarate_lyase_CS"/>
</dbReference>
<dbReference type="HAMAP" id="MF_00006">
    <property type="entry name" value="Arg_succ_lyase"/>
    <property type="match status" value="1"/>
</dbReference>
<keyword evidence="5 6" id="KW-0055">Arginine biosynthesis</keyword>
<feature type="domain" description="Fumarate lyase N-terminal" evidence="7">
    <location>
        <begin position="31"/>
        <end position="306"/>
    </location>
</feature>
<dbReference type="RefSeq" id="WP_150864748.1">
    <property type="nucleotide sequence ID" value="NZ_VYXP01000007.1"/>
</dbReference>
<dbReference type="Proteomes" id="UP000325372">
    <property type="component" value="Unassembled WGS sequence"/>
</dbReference>
<proteinExistence type="inferred from homology"/>
<dbReference type="PRINTS" id="PR00149">
    <property type="entry name" value="FUMRATELYASE"/>
</dbReference>
<comment type="subcellular location">
    <subcellularLocation>
        <location evidence="6">Cytoplasm</location>
    </subcellularLocation>
</comment>
<evidence type="ECO:0000256" key="3">
    <source>
        <dbReference type="ARBA" id="ARBA00005552"/>
    </source>
</evidence>
<gene>
    <name evidence="6 8" type="primary">argH</name>
    <name evidence="8" type="ORF">F3N42_12105</name>
</gene>
<evidence type="ECO:0000313" key="9">
    <source>
        <dbReference type="Proteomes" id="UP000325372"/>
    </source>
</evidence>
<evidence type="ECO:0000313" key="8">
    <source>
        <dbReference type="EMBL" id="KAA9130444.1"/>
    </source>
</evidence>
<protein>
    <recommendedName>
        <fullName evidence="4 6">Argininosuccinate lyase</fullName>
        <shortName evidence="6">ASAL</shortName>
        <ecNumber evidence="4 6">4.3.2.1</ecNumber>
    </recommendedName>
    <alternativeName>
        <fullName evidence="6">Arginosuccinase</fullName>
    </alternativeName>
</protein>
<dbReference type="UniPathway" id="UPA00068">
    <property type="reaction ID" value="UER00114"/>
</dbReference>
<dbReference type="InterPro" id="IPR009049">
    <property type="entry name" value="Argininosuccinate_lyase"/>
</dbReference>
<dbReference type="GO" id="GO:0005829">
    <property type="term" value="C:cytosol"/>
    <property type="evidence" value="ECO:0007669"/>
    <property type="project" value="TreeGrafter"/>
</dbReference>
<comment type="similarity">
    <text evidence="6">Belongs to the lyase 1 family. Argininosuccinate lyase subfamily.</text>
</comment>
<dbReference type="InterPro" id="IPR000362">
    <property type="entry name" value="Fumarate_lyase_fam"/>
</dbReference>
<dbReference type="AlphaFoldDB" id="A0A5N0T7G5"/>
<comment type="catalytic activity">
    <reaction evidence="1 6">
        <text>2-(N(omega)-L-arginino)succinate = fumarate + L-arginine</text>
        <dbReference type="Rhea" id="RHEA:24020"/>
        <dbReference type="ChEBI" id="CHEBI:29806"/>
        <dbReference type="ChEBI" id="CHEBI:32682"/>
        <dbReference type="ChEBI" id="CHEBI:57472"/>
        <dbReference type="EC" id="4.3.2.1"/>
    </reaction>
</comment>
<evidence type="ECO:0000256" key="4">
    <source>
        <dbReference type="ARBA" id="ARBA00012338"/>
    </source>
</evidence>
<dbReference type="GO" id="GO:0042450">
    <property type="term" value="P:L-arginine biosynthetic process via ornithine"/>
    <property type="evidence" value="ECO:0007669"/>
    <property type="project" value="UniProtKB-UniRule"/>
</dbReference>
<comment type="pathway">
    <text evidence="2 6">Amino-acid biosynthesis; L-arginine biosynthesis; L-arginine from L-ornithine and carbamoyl phosphate: step 3/3.</text>
</comment>
<sequence length="436" mass="46247">MSGPIWKKDGAGKGPDAAVMDFLAGEDVVLDRQLIGFDITASQAHVAGLETIGVLSADEARQLVDGLETIRGELASGERVLNAAFEDGHSALETWLTEDLGAVGGKVHTGRSRNDQVAVAMRLYLKDRLARLAGTCMETAGVLLKRAAAEADIPMPGYTHLQRAMPASVGMWLAGHAEAFIDNAALAIATRDWLDASPLGTASGFGVNLPLAREQVREQLGFSRLLVNPQYAQNSRGKVEGQALSALAAATTDLRRVAWDLSLFTTSEFDFVSLPDDFCTGSSIMPNKRNPDAVELLRAAHGVVTGARVELDSILSLPSGYQRDLQATKPPVLRAFAAGLQALDLLPGLLAAMEWNTGAMEAALSPDMFATDLSVELALEGKPFREAYREAAARIAGMDAGDAAKSLSERVSPGAPGALLLEQLQARLAHLETILK</sequence>
<reference evidence="8 9" key="1">
    <citation type="submission" date="2019-09" db="EMBL/GenBank/DDBJ databases">
        <title>Wenzhouxiangella sp. Genome sequencing and assembly.</title>
        <authorList>
            <person name="Zhang R."/>
        </authorList>
    </citation>
    <scope>NUCLEOTIDE SEQUENCE [LARGE SCALE GENOMIC DNA]</scope>
    <source>
        <strain evidence="8 9">W260</strain>
    </source>
</reference>
<evidence type="ECO:0000259" key="7">
    <source>
        <dbReference type="Pfam" id="PF00206"/>
    </source>
</evidence>
<dbReference type="Pfam" id="PF00206">
    <property type="entry name" value="Lyase_1"/>
    <property type="match status" value="1"/>
</dbReference>
<dbReference type="EC" id="4.3.2.1" evidence="4 6"/>
<evidence type="ECO:0000256" key="1">
    <source>
        <dbReference type="ARBA" id="ARBA00000985"/>
    </source>
</evidence>
<evidence type="ECO:0000256" key="5">
    <source>
        <dbReference type="ARBA" id="ARBA00022571"/>
    </source>
</evidence>
<keyword evidence="6" id="KW-0963">Cytoplasm</keyword>
<accession>A0A5N0T7G5</accession>
<evidence type="ECO:0000256" key="6">
    <source>
        <dbReference type="HAMAP-Rule" id="MF_00006"/>
    </source>
</evidence>
<dbReference type="NCBIfam" id="TIGR00838">
    <property type="entry name" value="argH"/>
    <property type="match status" value="1"/>
</dbReference>
<keyword evidence="6" id="KW-0028">Amino-acid biosynthesis</keyword>
<dbReference type="PROSITE" id="PS00163">
    <property type="entry name" value="FUMARATE_LYASES"/>
    <property type="match status" value="1"/>
</dbReference>
<comment type="caution">
    <text evidence="8">The sequence shown here is derived from an EMBL/GenBank/DDBJ whole genome shotgun (WGS) entry which is preliminary data.</text>
</comment>
<dbReference type="CDD" id="cd01359">
    <property type="entry name" value="Argininosuccinate_lyase"/>
    <property type="match status" value="1"/>
</dbReference>
<dbReference type="GO" id="GO:0004056">
    <property type="term" value="F:argininosuccinate lyase activity"/>
    <property type="evidence" value="ECO:0007669"/>
    <property type="project" value="UniProtKB-UniRule"/>
</dbReference>
<dbReference type="SUPFAM" id="SSF48557">
    <property type="entry name" value="L-aspartase-like"/>
    <property type="match status" value="1"/>
</dbReference>